<dbReference type="GO" id="GO:0005737">
    <property type="term" value="C:cytoplasm"/>
    <property type="evidence" value="ECO:0007669"/>
    <property type="project" value="TreeGrafter"/>
</dbReference>
<feature type="domain" description="NADP-dependent oxidoreductase" evidence="2">
    <location>
        <begin position="15"/>
        <end position="317"/>
    </location>
</feature>
<evidence type="ECO:0000313" key="3">
    <source>
        <dbReference type="EMBL" id="MBO8415746.1"/>
    </source>
</evidence>
<evidence type="ECO:0000313" key="4">
    <source>
        <dbReference type="Proteomes" id="UP000823631"/>
    </source>
</evidence>
<name>A0A9D9GT42_9GAMM</name>
<dbReference type="InterPro" id="IPR036812">
    <property type="entry name" value="NAD(P)_OxRdtase_dom_sf"/>
</dbReference>
<gene>
    <name evidence="3" type="ORF">IAB19_05145</name>
</gene>
<reference evidence="3" key="2">
    <citation type="journal article" date="2021" name="PeerJ">
        <title>Extensive microbial diversity within the chicken gut microbiome revealed by metagenomics and culture.</title>
        <authorList>
            <person name="Gilroy R."/>
            <person name="Ravi A."/>
            <person name="Getino M."/>
            <person name="Pursley I."/>
            <person name="Horton D.L."/>
            <person name="Alikhan N.F."/>
            <person name="Baker D."/>
            <person name="Gharbi K."/>
            <person name="Hall N."/>
            <person name="Watson M."/>
            <person name="Adriaenssens E.M."/>
            <person name="Foster-Nyarko E."/>
            <person name="Jarju S."/>
            <person name="Secka A."/>
            <person name="Antonio M."/>
            <person name="Oren A."/>
            <person name="Chaudhuri R.R."/>
            <person name="La Ragione R."/>
            <person name="Hildebrand F."/>
            <person name="Pallen M.J."/>
        </authorList>
    </citation>
    <scope>NUCLEOTIDE SEQUENCE</scope>
    <source>
        <strain evidence="3">17213</strain>
    </source>
</reference>
<dbReference type="PANTHER" id="PTHR43625">
    <property type="entry name" value="AFLATOXIN B1 ALDEHYDE REDUCTASE"/>
    <property type="match status" value="1"/>
</dbReference>
<protein>
    <submittedName>
        <fullName evidence="3">Aldo/keto reductase</fullName>
    </submittedName>
</protein>
<keyword evidence="1" id="KW-0560">Oxidoreductase</keyword>
<dbReference type="InterPro" id="IPR023210">
    <property type="entry name" value="NADP_OxRdtase_dom"/>
</dbReference>
<sequence>MRYTTLGQTGIQVSKVGFGCMGMSHAYGAAADKQEMITLLHQAVELGCNFFDTAEIYGTPDEPHHNEELVGAAFAGLRDKVVLASKCGISFDTTSGKVPYPLLVDASPDRLRRSLEGSLKRLKTDHLDLYYLHRLDPKIPVEETAELMASFIKEGKILSWGLSEVGADIIERAAAVCPPAAVQNRYSMMARHWESIFPTIKKLGVTLVAFSPLANGLLSNAYSEGSSFSEPGDYRAAMPQFDKDSYAKNAELIEMVSTLAAAKGVSAAAISLAWMMNKDVSIVPIPGTRRLSRLKENLQAAEVTFTKEELQAIDAKLAAMPMSAVYGGVVTRSARD</sequence>
<dbReference type="AlphaFoldDB" id="A0A9D9GT42"/>
<accession>A0A9D9GT42</accession>
<dbReference type="GO" id="GO:0016491">
    <property type="term" value="F:oxidoreductase activity"/>
    <property type="evidence" value="ECO:0007669"/>
    <property type="project" value="UniProtKB-KW"/>
</dbReference>
<proteinExistence type="predicted"/>
<dbReference type="PANTHER" id="PTHR43625:SF40">
    <property type="entry name" value="ALDO-KETO REDUCTASE YAKC [NADP(+)]"/>
    <property type="match status" value="1"/>
</dbReference>
<dbReference type="EMBL" id="JADINH010000110">
    <property type="protein sequence ID" value="MBO8415746.1"/>
    <property type="molecule type" value="Genomic_DNA"/>
</dbReference>
<dbReference type="SUPFAM" id="SSF51430">
    <property type="entry name" value="NAD(P)-linked oxidoreductase"/>
    <property type="match status" value="1"/>
</dbReference>
<dbReference type="Gene3D" id="3.20.20.100">
    <property type="entry name" value="NADP-dependent oxidoreductase domain"/>
    <property type="match status" value="1"/>
</dbReference>
<dbReference type="Pfam" id="PF00248">
    <property type="entry name" value="Aldo_ket_red"/>
    <property type="match status" value="1"/>
</dbReference>
<dbReference type="InterPro" id="IPR050791">
    <property type="entry name" value="Aldo-Keto_reductase"/>
</dbReference>
<reference evidence="3" key="1">
    <citation type="submission" date="2020-10" db="EMBL/GenBank/DDBJ databases">
        <authorList>
            <person name="Gilroy R."/>
        </authorList>
    </citation>
    <scope>NUCLEOTIDE SEQUENCE</scope>
    <source>
        <strain evidence="3">17213</strain>
    </source>
</reference>
<comment type="caution">
    <text evidence="3">The sequence shown here is derived from an EMBL/GenBank/DDBJ whole genome shotgun (WGS) entry which is preliminary data.</text>
</comment>
<evidence type="ECO:0000256" key="1">
    <source>
        <dbReference type="ARBA" id="ARBA00023002"/>
    </source>
</evidence>
<organism evidence="3 4">
    <name type="scientific">Candidatus Avisuccinivibrio stercorigallinarum</name>
    <dbReference type="NCBI Taxonomy" id="2840704"/>
    <lineage>
        <taxon>Bacteria</taxon>
        <taxon>Pseudomonadati</taxon>
        <taxon>Pseudomonadota</taxon>
        <taxon>Gammaproteobacteria</taxon>
        <taxon>Aeromonadales</taxon>
        <taxon>Succinivibrionaceae</taxon>
        <taxon>Succinivibrionaceae incertae sedis</taxon>
        <taxon>Candidatus Avisuccinivibrio</taxon>
    </lineage>
</organism>
<dbReference type="Proteomes" id="UP000823631">
    <property type="component" value="Unassembled WGS sequence"/>
</dbReference>
<evidence type="ECO:0000259" key="2">
    <source>
        <dbReference type="Pfam" id="PF00248"/>
    </source>
</evidence>